<reference evidence="1 2" key="1">
    <citation type="journal article" date="2018" name="Sci. Rep.">
        <title>Genomic signatures of local adaptation to the degree of environmental predictability in rotifers.</title>
        <authorList>
            <person name="Franch-Gras L."/>
            <person name="Hahn C."/>
            <person name="Garcia-Roger E.M."/>
            <person name="Carmona M.J."/>
            <person name="Serra M."/>
            <person name="Gomez A."/>
        </authorList>
    </citation>
    <scope>NUCLEOTIDE SEQUENCE [LARGE SCALE GENOMIC DNA]</scope>
    <source>
        <strain evidence="1">HYR1</strain>
    </source>
</reference>
<protein>
    <submittedName>
        <fullName evidence="1">Uncharacterized protein</fullName>
    </submittedName>
</protein>
<name>A0A3M7T2Y5_BRAPC</name>
<sequence>MGVYRNQLIPIVKMCRFNFIGVNIQQKVTLKLAFKLKKYLLQFGVKQHPNHKKSKKYNPFKNLFIKQKQMIHKLKNEFNMLESAAAIGTWNWLSFGLIIFFQNRLDFWKQSIVQNFEIFQQFAYMKLTIPFHILFLLKPGGIAEDLCVSHLGRGLKVPTLLWWKDLKNVSACINSFLFQHGYERLPITVFPCSIMQRHNLEHIIGAGAILNLAHVKFNLTCVACAKTLKFFILSFTLVFQMVYFEMKTYQTTKKQNSTKFIIKLFSYLNKKIKLKDLCFKTTKTKYSMFVIGKLKIYV</sequence>
<evidence type="ECO:0000313" key="1">
    <source>
        <dbReference type="EMBL" id="RNA42391.1"/>
    </source>
</evidence>
<evidence type="ECO:0000313" key="2">
    <source>
        <dbReference type="Proteomes" id="UP000276133"/>
    </source>
</evidence>
<comment type="caution">
    <text evidence="1">The sequence shown here is derived from an EMBL/GenBank/DDBJ whole genome shotgun (WGS) entry which is preliminary data.</text>
</comment>
<proteinExistence type="predicted"/>
<dbReference type="Proteomes" id="UP000276133">
    <property type="component" value="Unassembled WGS sequence"/>
</dbReference>
<keyword evidence="2" id="KW-1185">Reference proteome</keyword>
<organism evidence="1 2">
    <name type="scientific">Brachionus plicatilis</name>
    <name type="common">Marine rotifer</name>
    <name type="synonym">Brachionus muelleri</name>
    <dbReference type="NCBI Taxonomy" id="10195"/>
    <lineage>
        <taxon>Eukaryota</taxon>
        <taxon>Metazoa</taxon>
        <taxon>Spiralia</taxon>
        <taxon>Gnathifera</taxon>
        <taxon>Rotifera</taxon>
        <taxon>Eurotatoria</taxon>
        <taxon>Monogononta</taxon>
        <taxon>Pseudotrocha</taxon>
        <taxon>Ploima</taxon>
        <taxon>Brachionidae</taxon>
        <taxon>Brachionus</taxon>
    </lineage>
</organism>
<dbReference type="EMBL" id="REGN01000369">
    <property type="protein sequence ID" value="RNA42391.1"/>
    <property type="molecule type" value="Genomic_DNA"/>
</dbReference>
<gene>
    <name evidence="1" type="ORF">BpHYR1_016552</name>
</gene>
<accession>A0A3M7T2Y5</accession>
<dbReference type="AlphaFoldDB" id="A0A3M7T2Y5"/>